<protein>
    <recommendedName>
        <fullName evidence="3">Integrase catalytic domain-containing protein</fullName>
    </recommendedName>
</protein>
<gene>
    <name evidence="1" type="ORF">TSG867_LOCUS29628</name>
</gene>
<dbReference type="Proteomes" id="UP000663862">
    <property type="component" value="Unassembled WGS sequence"/>
</dbReference>
<dbReference type="GO" id="GO:0003676">
    <property type="term" value="F:nucleic acid binding"/>
    <property type="evidence" value="ECO:0007669"/>
    <property type="project" value="InterPro"/>
</dbReference>
<dbReference type="InterPro" id="IPR036397">
    <property type="entry name" value="RNaseH_sf"/>
</dbReference>
<name>A0A821E584_9BILA</name>
<dbReference type="InterPro" id="IPR012337">
    <property type="entry name" value="RNaseH-like_sf"/>
</dbReference>
<proteinExistence type="predicted"/>
<comment type="caution">
    <text evidence="1">The sequence shown here is derived from an EMBL/GenBank/DDBJ whole genome shotgun (WGS) entry which is preliminary data.</text>
</comment>
<evidence type="ECO:0000313" key="1">
    <source>
        <dbReference type="EMBL" id="CAF4631463.1"/>
    </source>
</evidence>
<evidence type="ECO:0000313" key="2">
    <source>
        <dbReference type="Proteomes" id="UP000663862"/>
    </source>
</evidence>
<sequence>MKRPISQHIQSCLLCQQHNINRSKKPGRLQPISTSEGLFQMIGIDYCGPFKQTPSGNQYVLCITDYFTRWVTAIALPDCSAQTTAQAIFTAYICRYDREHNNWDEYLLPIIFAYNTGIHATTQYSPYQLQFGREPRLPTDEPSTSFIFNKPIGYYDQLKKSSLIIQRQAHGHIIYRQR</sequence>
<organism evidence="1 2">
    <name type="scientific">Rotaria socialis</name>
    <dbReference type="NCBI Taxonomy" id="392032"/>
    <lineage>
        <taxon>Eukaryota</taxon>
        <taxon>Metazoa</taxon>
        <taxon>Spiralia</taxon>
        <taxon>Gnathifera</taxon>
        <taxon>Rotifera</taxon>
        <taxon>Eurotatoria</taxon>
        <taxon>Bdelloidea</taxon>
        <taxon>Philodinida</taxon>
        <taxon>Philodinidae</taxon>
        <taxon>Rotaria</taxon>
    </lineage>
</organism>
<dbReference type="PANTHER" id="PTHR47266">
    <property type="entry name" value="ENDONUCLEASE-RELATED"/>
    <property type="match status" value="1"/>
</dbReference>
<accession>A0A821E584</accession>
<dbReference type="EMBL" id="CAJOBQ010004252">
    <property type="protein sequence ID" value="CAF4631463.1"/>
    <property type="molecule type" value="Genomic_DNA"/>
</dbReference>
<reference evidence="1" key="1">
    <citation type="submission" date="2021-02" db="EMBL/GenBank/DDBJ databases">
        <authorList>
            <person name="Nowell W R."/>
        </authorList>
    </citation>
    <scope>NUCLEOTIDE SEQUENCE</scope>
</reference>
<dbReference type="SUPFAM" id="SSF53098">
    <property type="entry name" value="Ribonuclease H-like"/>
    <property type="match status" value="1"/>
</dbReference>
<dbReference type="Gene3D" id="3.30.420.10">
    <property type="entry name" value="Ribonuclease H-like superfamily/Ribonuclease H"/>
    <property type="match status" value="2"/>
</dbReference>
<evidence type="ECO:0008006" key="3">
    <source>
        <dbReference type="Google" id="ProtNLM"/>
    </source>
</evidence>
<dbReference type="AlphaFoldDB" id="A0A821E584"/>
<dbReference type="InterPro" id="IPR052160">
    <property type="entry name" value="Gypsy_RT_Integrase-like"/>
</dbReference>